<dbReference type="EMBL" id="BAAAQN010000032">
    <property type="protein sequence ID" value="GAA2042208.1"/>
    <property type="molecule type" value="Genomic_DNA"/>
</dbReference>
<dbReference type="Proteomes" id="UP001500751">
    <property type="component" value="Unassembled WGS sequence"/>
</dbReference>
<gene>
    <name evidence="1" type="ORF">GCM10009839_51090</name>
</gene>
<protein>
    <recommendedName>
        <fullName evidence="3">Membrane-bound metal-dependent hydrolase</fullName>
    </recommendedName>
</protein>
<comment type="caution">
    <text evidence="1">The sequence shown here is derived from an EMBL/GenBank/DDBJ whole genome shotgun (WGS) entry which is preliminary data.</text>
</comment>
<keyword evidence="2" id="KW-1185">Reference proteome</keyword>
<dbReference type="RefSeq" id="WP_344668185.1">
    <property type="nucleotide sequence ID" value="NZ_BAAAQN010000032.1"/>
</dbReference>
<organism evidence="1 2">
    <name type="scientific">Catenulispora yoronensis</name>
    <dbReference type="NCBI Taxonomy" id="450799"/>
    <lineage>
        <taxon>Bacteria</taxon>
        <taxon>Bacillati</taxon>
        <taxon>Actinomycetota</taxon>
        <taxon>Actinomycetes</taxon>
        <taxon>Catenulisporales</taxon>
        <taxon>Catenulisporaceae</taxon>
        <taxon>Catenulispora</taxon>
    </lineage>
</organism>
<sequence>MLVTNHVLSGAVIGAAAKRPLPAFLIGVASHFVLDALPHWGKWDSDERFFRIAVADGLTGLTAMGLATRAALKSGSAATPGPGRSDRPGGFAVSVLAGMAGAALPDLDKPSSMLFGHQLWPTVVCRFHGRIQNEAPNRFVSHELVAAAGFALTAGALIRRRAAR</sequence>
<name>A0ABP5G955_9ACTN</name>
<reference evidence="2" key="1">
    <citation type="journal article" date="2019" name="Int. J. Syst. Evol. Microbiol.">
        <title>The Global Catalogue of Microorganisms (GCM) 10K type strain sequencing project: providing services to taxonomists for standard genome sequencing and annotation.</title>
        <authorList>
            <consortium name="The Broad Institute Genomics Platform"/>
            <consortium name="The Broad Institute Genome Sequencing Center for Infectious Disease"/>
            <person name="Wu L."/>
            <person name="Ma J."/>
        </authorList>
    </citation>
    <scope>NUCLEOTIDE SEQUENCE [LARGE SCALE GENOMIC DNA]</scope>
    <source>
        <strain evidence="2">JCM 16014</strain>
    </source>
</reference>
<evidence type="ECO:0000313" key="1">
    <source>
        <dbReference type="EMBL" id="GAA2042208.1"/>
    </source>
</evidence>
<evidence type="ECO:0008006" key="3">
    <source>
        <dbReference type="Google" id="ProtNLM"/>
    </source>
</evidence>
<evidence type="ECO:0000313" key="2">
    <source>
        <dbReference type="Proteomes" id="UP001500751"/>
    </source>
</evidence>
<proteinExistence type="predicted"/>
<accession>A0ABP5G955</accession>